<evidence type="ECO:0000313" key="3">
    <source>
        <dbReference type="Proteomes" id="UP000660339"/>
    </source>
</evidence>
<dbReference type="EMBL" id="BONJ01000016">
    <property type="protein sequence ID" value="GIG14605.1"/>
    <property type="molecule type" value="Genomic_DNA"/>
</dbReference>
<feature type="chain" id="PRO_5035265505" description="Secreted protein" evidence="1">
    <location>
        <begin position="23"/>
        <end position="386"/>
    </location>
</feature>
<sequence length="386" mass="42146">MLASLASLVLLVVIGGAAPATAAVATPVPISTTPFAIRANYAAYGTAAGRLDALLPNVTVSAVMDDANYDRRGLCNTDSIPKLVGPLTGFCFNDADTTDCHTFPQGLTTTRDATGGEYDGRQLIVTSWYQKSECGGDYDTTRTKVILADWDGDHPNKYRKLMLVQPYIDTAGNPNFRPYLLHASGISWYGDYLYVSNGSTGLEIFDMRKIWRVDDTGSGIGRQSDGSYESAGYKYVLPSVGTVRNAGSSPLQWSTLGLDRAQLSLVTTEWIETSGTRHAVRYPLDAATKAFKAGSDGLVHATQALNYTYVHVQGAVSHNGRWWFGASSPVGMYYWEPGTSARMFAWEGWTEGLSYWEDSANPDLLWTVTEQLDKRVVVAVEQSRYS</sequence>
<name>A0A8J3LHI5_9ACTN</name>
<dbReference type="Proteomes" id="UP000660339">
    <property type="component" value="Unassembled WGS sequence"/>
</dbReference>
<reference evidence="2" key="1">
    <citation type="submission" date="2021-01" db="EMBL/GenBank/DDBJ databases">
        <title>Whole genome shotgun sequence of Catellatospora methionotrophica NBRC 14553.</title>
        <authorList>
            <person name="Komaki H."/>
            <person name="Tamura T."/>
        </authorList>
    </citation>
    <scope>NUCLEOTIDE SEQUENCE</scope>
    <source>
        <strain evidence="2">NBRC 14553</strain>
    </source>
</reference>
<evidence type="ECO:0008006" key="4">
    <source>
        <dbReference type="Google" id="ProtNLM"/>
    </source>
</evidence>
<dbReference type="RefSeq" id="WP_166377680.1">
    <property type="nucleotide sequence ID" value="NZ_BAAATT010000007.1"/>
</dbReference>
<dbReference type="AlphaFoldDB" id="A0A8J3LHI5"/>
<evidence type="ECO:0000313" key="2">
    <source>
        <dbReference type="EMBL" id="GIG14605.1"/>
    </source>
</evidence>
<comment type="caution">
    <text evidence="2">The sequence shown here is derived from an EMBL/GenBank/DDBJ whole genome shotgun (WGS) entry which is preliminary data.</text>
</comment>
<proteinExistence type="predicted"/>
<keyword evidence="1" id="KW-0732">Signal</keyword>
<accession>A0A8J3LHI5</accession>
<organism evidence="2 3">
    <name type="scientific">Catellatospora methionotrophica</name>
    <dbReference type="NCBI Taxonomy" id="121620"/>
    <lineage>
        <taxon>Bacteria</taxon>
        <taxon>Bacillati</taxon>
        <taxon>Actinomycetota</taxon>
        <taxon>Actinomycetes</taxon>
        <taxon>Micromonosporales</taxon>
        <taxon>Micromonosporaceae</taxon>
        <taxon>Catellatospora</taxon>
    </lineage>
</organism>
<feature type="signal peptide" evidence="1">
    <location>
        <begin position="1"/>
        <end position="22"/>
    </location>
</feature>
<protein>
    <recommendedName>
        <fullName evidence="4">Secreted protein</fullName>
    </recommendedName>
</protein>
<keyword evidence="3" id="KW-1185">Reference proteome</keyword>
<gene>
    <name evidence="2" type="ORF">Cme02nite_29370</name>
</gene>
<evidence type="ECO:0000256" key="1">
    <source>
        <dbReference type="SAM" id="SignalP"/>
    </source>
</evidence>